<name>A0A0P9FN31_9CHLR</name>
<dbReference type="SUPFAM" id="SSF48452">
    <property type="entry name" value="TPR-like"/>
    <property type="match status" value="1"/>
</dbReference>
<evidence type="ECO:0008006" key="3">
    <source>
        <dbReference type="Google" id="ProtNLM"/>
    </source>
</evidence>
<reference evidence="1 2" key="1">
    <citation type="submission" date="2015-09" db="EMBL/GenBank/DDBJ databases">
        <title>Draft genome sequence of Kouleothrix aurantiaca JCM 19913.</title>
        <authorList>
            <person name="Hemp J."/>
        </authorList>
    </citation>
    <scope>NUCLEOTIDE SEQUENCE [LARGE SCALE GENOMIC DNA]</scope>
    <source>
        <strain evidence="1 2">COM-B</strain>
    </source>
</reference>
<gene>
    <name evidence="1" type="ORF">SE17_02445</name>
</gene>
<protein>
    <recommendedName>
        <fullName evidence="3">MalT-like TPR region domain-containing protein</fullName>
    </recommendedName>
</protein>
<dbReference type="EMBL" id="LJCR01000027">
    <property type="protein sequence ID" value="KPV54655.1"/>
    <property type="molecule type" value="Genomic_DNA"/>
</dbReference>
<comment type="caution">
    <text evidence="1">The sequence shown here is derived from an EMBL/GenBank/DDBJ whole genome shotgun (WGS) entry which is preliminary data.</text>
</comment>
<keyword evidence="2" id="KW-1185">Reference proteome</keyword>
<proteinExistence type="predicted"/>
<dbReference type="InterPro" id="IPR011990">
    <property type="entry name" value="TPR-like_helical_dom_sf"/>
</dbReference>
<organism evidence="1 2">
    <name type="scientific">Kouleothrix aurantiaca</name>
    <dbReference type="NCBI Taxonomy" id="186479"/>
    <lineage>
        <taxon>Bacteria</taxon>
        <taxon>Bacillati</taxon>
        <taxon>Chloroflexota</taxon>
        <taxon>Chloroflexia</taxon>
        <taxon>Chloroflexales</taxon>
        <taxon>Roseiflexineae</taxon>
        <taxon>Roseiflexaceae</taxon>
        <taxon>Kouleothrix</taxon>
    </lineage>
</organism>
<dbReference type="Proteomes" id="UP000050509">
    <property type="component" value="Unassembled WGS sequence"/>
</dbReference>
<sequence>MWPPSGQSWRDAVAQEHALVGECRFNEALKVCERIYAAAEAAAAPSGVLAMLWAHRGDMLRHLEDLSGAADAYAECVRRLLPIAKQADCPQILIIPLHTWAAIQLRRGRIDDARTLLDQADEALDRADRRLNRRLVQLHTTLLRAWSAVAADDLASARYLYILARQSADLLRLTPSHRFRQAIDDGFGWLERPAALPPDPFLWDEPHLARPAQTLLARCA</sequence>
<evidence type="ECO:0000313" key="2">
    <source>
        <dbReference type="Proteomes" id="UP000050509"/>
    </source>
</evidence>
<accession>A0A0P9FN31</accession>
<evidence type="ECO:0000313" key="1">
    <source>
        <dbReference type="EMBL" id="KPV54655.1"/>
    </source>
</evidence>
<dbReference type="AlphaFoldDB" id="A0A0P9FN31"/>